<name>A0AAD8F472_BIOPF</name>
<evidence type="ECO:0000313" key="2">
    <source>
        <dbReference type="EMBL" id="KAK0049701.1"/>
    </source>
</evidence>
<sequence>MLTISLLFPDLCSHLTVMSRPDSKCSPPGKEQQIKKETTQTGPAPQQNADDEFQIAADLTLYANPLRCLHHKKVDCGLKDGNSQQGQGKSLTEEAAEEAGDIIAADLTMYGSPLDDN</sequence>
<proteinExistence type="predicted"/>
<feature type="region of interest" description="Disordered" evidence="1">
    <location>
        <begin position="19"/>
        <end position="49"/>
    </location>
</feature>
<dbReference type="Proteomes" id="UP001233172">
    <property type="component" value="Unassembled WGS sequence"/>
</dbReference>
<feature type="compositionally biased region" description="Polar residues" evidence="1">
    <location>
        <begin position="39"/>
        <end position="48"/>
    </location>
</feature>
<dbReference type="EMBL" id="JASAOG010000123">
    <property type="protein sequence ID" value="KAK0049701.1"/>
    <property type="molecule type" value="Genomic_DNA"/>
</dbReference>
<keyword evidence="3" id="KW-1185">Reference proteome</keyword>
<reference evidence="2" key="1">
    <citation type="journal article" date="2023" name="PLoS Negl. Trop. Dis.">
        <title>A genome sequence for Biomphalaria pfeifferi, the major vector snail for the human-infecting parasite Schistosoma mansoni.</title>
        <authorList>
            <person name="Bu L."/>
            <person name="Lu L."/>
            <person name="Laidemitt M.R."/>
            <person name="Zhang S.M."/>
            <person name="Mutuku M."/>
            <person name="Mkoji G."/>
            <person name="Steinauer M."/>
            <person name="Loker E.S."/>
        </authorList>
    </citation>
    <scope>NUCLEOTIDE SEQUENCE</scope>
    <source>
        <strain evidence="2">KasaAsao</strain>
    </source>
</reference>
<dbReference type="AlphaFoldDB" id="A0AAD8F472"/>
<gene>
    <name evidence="2" type="ORF">Bpfe_020886</name>
</gene>
<accession>A0AAD8F472</accession>
<organism evidence="2 3">
    <name type="scientific">Biomphalaria pfeifferi</name>
    <name type="common">Bloodfluke planorb</name>
    <name type="synonym">Freshwater snail</name>
    <dbReference type="NCBI Taxonomy" id="112525"/>
    <lineage>
        <taxon>Eukaryota</taxon>
        <taxon>Metazoa</taxon>
        <taxon>Spiralia</taxon>
        <taxon>Lophotrochozoa</taxon>
        <taxon>Mollusca</taxon>
        <taxon>Gastropoda</taxon>
        <taxon>Heterobranchia</taxon>
        <taxon>Euthyneura</taxon>
        <taxon>Panpulmonata</taxon>
        <taxon>Hygrophila</taxon>
        <taxon>Lymnaeoidea</taxon>
        <taxon>Planorbidae</taxon>
        <taxon>Biomphalaria</taxon>
    </lineage>
</organism>
<evidence type="ECO:0000313" key="3">
    <source>
        <dbReference type="Proteomes" id="UP001233172"/>
    </source>
</evidence>
<reference evidence="2" key="2">
    <citation type="submission" date="2023-04" db="EMBL/GenBank/DDBJ databases">
        <authorList>
            <person name="Bu L."/>
            <person name="Lu L."/>
            <person name="Laidemitt M.R."/>
            <person name="Zhang S.M."/>
            <person name="Mutuku M."/>
            <person name="Mkoji G."/>
            <person name="Steinauer M."/>
            <person name="Loker E.S."/>
        </authorList>
    </citation>
    <scope>NUCLEOTIDE SEQUENCE</scope>
    <source>
        <strain evidence="2">KasaAsao</strain>
        <tissue evidence="2">Whole Snail</tissue>
    </source>
</reference>
<protein>
    <submittedName>
        <fullName evidence="2">Uncharacterized protein</fullName>
    </submittedName>
</protein>
<comment type="caution">
    <text evidence="2">The sequence shown here is derived from an EMBL/GenBank/DDBJ whole genome shotgun (WGS) entry which is preliminary data.</text>
</comment>
<evidence type="ECO:0000256" key="1">
    <source>
        <dbReference type="SAM" id="MobiDB-lite"/>
    </source>
</evidence>